<dbReference type="EnsemblMetazoa" id="ENSAATROPT003127">
    <property type="protein sequence ID" value="ENSAATROPP003002"/>
    <property type="gene ID" value="ENSAATROPG002476"/>
</dbReference>
<dbReference type="GO" id="GO:0005506">
    <property type="term" value="F:iron ion binding"/>
    <property type="evidence" value="ECO:0007669"/>
    <property type="project" value="InterPro"/>
</dbReference>
<protein>
    <recommendedName>
        <fullName evidence="13">Cytochrome P450</fullName>
    </recommendedName>
</protein>
<comment type="similarity">
    <text evidence="2 9">Belongs to the cytochrome P450 family.</text>
</comment>
<dbReference type="PANTHER" id="PTHR24279">
    <property type="entry name" value="CYTOCHROME P450"/>
    <property type="match status" value="1"/>
</dbReference>
<dbReference type="PRINTS" id="PR00385">
    <property type="entry name" value="P450"/>
</dbReference>
<evidence type="ECO:0000256" key="1">
    <source>
        <dbReference type="ARBA" id="ARBA00001971"/>
    </source>
</evidence>
<comment type="cofactor">
    <cofactor evidence="1 8">
        <name>heme</name>
        <dbReference type="ChEBI" id="CHEBI:30413"/>
    </cofactor>
</comment>
<keyword evidence="3 8" id="KW-0349">Heme</keyword>
<evidence type="ECO:0000256" key="8">
    <source>
        <dbReference type="PIRSR" id="PIRSR602401-1"/>
    </source>
</evidence>
<evidence type="ECO:0000256" key="6">
    <source>
        <dbReference type="ARBA" id="ARBA00023004"/>
    </source>
</evidence>
<dbReference type="PROSITE" id="PS00086">
    <property type="entry name" value="CYTOCHROME_P450"/>
    <property type="match status" value="1"/>
</dbReference>
<dbReference type="GO" id="GO:0004497">
    <property type="term" value="F:monooxygenase activity"/>
    <property type="evidence" value="ECO:0007669"/>
    <property type="project" value="UniProtKB-KW"/>
</dbReference>
<reference evidence="11" key="1">
    <citation type="submission" date="2024-04" db="UniProtKB">
        <authorList>
            <consortium name="EnsemblMetazoa"/>
        </authorList>
    </citation>
    <scope>IDENTIFICATION</scope>
    <source>
        <strain evidence="11">EBRO</strain>
    </source>
</reference>
<dbReference type="PRINTS" id="PR00463">
    <property type="entry name" value="EP450I"/>
</dbReference>
<evidence type="ECO:0000313" key="11">
    <source>
        <dbReference type="EnsemblMetazoa" id="ENSAATROPP003002"/>
    </source>
</evidence>
<sequence>MLADGGSCEPSAPIASPEPERPPRAVCRAQKLPVLQLQAPSACFLDRTERHASFRGSLRLAQPDRRQQTPVRPHLRGGRSVRTRGWPLLDCSSTKIYDPCCPFDRTMSVTIVLFYTFVTLFMFLSYNPKPKKIIESIRSFLLHLLQLNGGGADGSHHSSASCNATNHGPEDEGDDEGERVPQVKSIWEIPGPRRLPLIGTKWLYFTGRQRYSKVHEAFLDLHRRYGKIVLDVDTVPIVNLFDRSDMEKVLKYPSRYPFRPPTEIIEVYRRSRPDRFGVTNLINAQGDKWHELRLKLTSGITSRRILQSFIPSVNEICDDFVDLVRRQRAEDGTIRNFQDIANSVGLEIICCLVLGRRMGYLTTDRRNEKFIRLAEAVKESFVHISKSYYGFKLWKYVPTRLYRNFVRCEEIIYDTIAEIVYEALEEEQLNCPDNDVKHIFISILQTEGLDTKEKISGIIDLITSAIETLSNTLSFLLHNLSQSVEHQRAIAHEFSHCAKSITNDDLVSASFTKACIQESYRISPTTPCLARILEEDFQLSGYHLQAGTLVLCHTRVACQSEDNFHQADRFLPERWLDQHDENQNVVYKRQEPGAPIVLPFGIGRRMCPGQKIVDIELTLLVAKIFQNFEIEYRSPLDTQFQFLLAPRTPIEIRFRDRQ</sequence>
<feature type="region of interest" description="Disordered" evidence="10">
    <location>
        <begin position="1"/>
        <end position="23"/>
    </location>
</feature>
<evidence type="ECO:0000256" key="10">
    <source>
        <dbReference type="SAM" id="MobiDB-lite"/>
    </source>
</evidence>
<dbReference type="PANTHER" id="PTHR24279:SF120">
    <property type="entry name" value="CYTOCHROME P450"/>
    <property type="match status" value="1"/>
</dbReference>
<dbReference type="GO" id="GO:0020037">
    <property type="term" value="F:heme binding"/>
    <property type="evidence" value="ECO:0007669"/>
    <property type="project" value="InterPro"/>
</dbReference>
<dbReference type="Proteomes" id="UP000075880">
    <property type="component" value="Unassembled WGS sequence"/>
</dbReference>
<feature type="binding site" description="axial binding residue" evidence="8">
    <location>
        <position position="607"/>
    </location>
    <ligand>
        <name>heme</name>
        <dbReference type="ChEBI" id="CHEBI:30413"/>
    </ligand>
    <ligandPart>
        <name>Fe</name>
        <dbReference type="ChEBI" id="CHEBI:18248"/>
    </ligandPart>
</feature>
<organism evidence="11 12">
    <name type="scientific">Anopheles atroparvus</name>
    <name type="common">European mosquito</name>
    <dbReference type="NCBI Taxonomy" id="41427"/>
    <lineage>
        <taxon>Eukaryota</taxon>
        <taxon>Metazoa</taxon>
        <taxon>Ecdysozoa</taxon>
        <taxon>Arthropoda</taxon>
        <taxon>Hexapoda</taxon>
        <taxon>Insecta</taxon>
        <taxon>Pterygota</taxon>
        <taxon>Neoptera</taxon>
        <taxon>Endopterygota</taxon>
        <taxon>Diptera</taxon>
        <taxon>Nematocera</taxon>
        <taxon>Culicoidea</taxon>
        <taxon>Culicidae</taxon>
        <taxon>Anophelinae</taxon>
        <taxon>Anopheles</taxon>
    </lineage>
</organism>
<evidence type="ECO:0000256" key="7">
    <source>
        <dbReference type="ARBA" id="ARBA00023033"/>
    </source>
</evidence>
<evidence type="ECO:0000256" key="2">
    <source>
        <dbReference type="ARBA" id="ARBA00010617"/>
    </source>
</evidence>
<keyword evidence="5 9" id="KW-0560">Oxidoreductase</keyword>
<dbReference type="InterPro" id="IPR050479">
    <property type="entry name" value="CYP11_CYP27_families"/>
</dbReference>
<keyword evidence="6 8" id="KW-0408">Iron</keyword>
<dbReference type="FunFam" id="1.10.630.10:FF:000006">
    <property type="entry name" value="Cytochrome P450 302a1, mitochondrial"/>
    <property type="match status" value="1"/>
</dbReference>
<evidence type="ECO:0008006" key="13">
    <source>
        <dbReference type="Google" id="ProtNLM"/>
    </source>
</evidence>
<dbReference type="Pfam" id="PF00067">
    <property type="entry name" value="p450"/>
    <property type="match status" value="1"/>
</dbReference>
<dbReference type="SUPFAM" id="SSF48264">
    <property type="entry name" value="Cytochrome P450"/>
    <property type="match status" value="1"/>
</dbReference>
<dbReference type="InterPro" id="IPR036396">
    <property type="entry name" value="Cyt_P450_sf"/>
</dbReference>
<dbReference type="InterPro" id="IPR002401">
    <property type="entry name" value="Cyt_P450_E_grp-I"/>
</dbReference>
<dbReference type="Gene3D" id="1.10.630.10">
    <property type="entry name" value="Cytochrome P450"/>
    <property type="match status" value="1"/>
</dbReference>
<dbReference type="GO" id="GO:0016705">
    <property type="term" value="F:oxidoreductase activity, acting on paired donors, with incorporation or reduction of molecular oxygen"/>
    <property type="evidence" value="ECO:0007669"/>
    <property type="project" value="InterPro"/>
</dbReference>
<feature type="region of interest" description="Disordered" evidence="10">
    <location>
        <begin position="155"/>
        <end position="179"/>
    </location>
</feature>
<evidence type="ECO:0000256" key="4">
    <source>
        <dbReference type="ARBA" id="ARBA00022723"/>
    </source>
</evidence>
<evidence type="ECO:0000256" key="9">
    <source>
        <dbReference type="RuleBase" id="RU000461"/>
    </source>
</evidence>
<feature type="region of interest" description="Disordered" evidence="10">
    <location>
        <begin position="56"/>
        <end position="79"/>
    </location>
</feature>
<dbReference type="CDD" id="cd11054">
    <property type="entry name" value="CYP24A1-like"/>
    <property type="match status" value="1"/>
</dbReference>
<evidence type="ECO:0000256" key="3">
    <source>
        <dbReference type="ARBA" id="ARBA00022617"/>
    </source>
</evidence>
<keyword evidence="4 8" id="KW-0479">Metal-binding</keyword>
<keyword evidence="7 9" id="KW-0503">Monooxygenase</keyword>
<accession>A0AAG5CVX1</accession>
<keyword evidence="12" id="KW-1185">Reference proteome</keyword>
<evidence type="ECO:0000313" key="12">
    <source>
        <dbReference type="Proteomes" id="UP000075880"/>
    </source>
</evidence>
<evidence type="ECO:0000256" key="5">
    <source>
        <dbReference type="ARBA" id="ARBA00023002"/>
    </source>
</evidence>
<dbReference type="InterPro" id="IPR017972">
    <property type="entry name" value="Cyt_P450_CS"/>
</dbReference>
<name>A0AAG5CVX1_ANOAO</name>
<dbReference type="InterPro" id="IPR001128">
    <property type="entry name" value="Cyt_P450"/>
</dbReference>
<dbReference type="AlphaFoldDB" id="A0AAG5CVX1"/>
<proteinExistence type="inferred from homology"/>